<reference evidence="2 3" key="1">
    <citation type="journal article" date="2016" name="Nat. Commun.">
        <title>Thousands of microbial genomes shed light on interconnected biogeochemical processes in an aquifer system.</title>
        <authorList>
            <person name="Anantharaman K."/>
            <person name="Brown C.T."/>
            <person name="Hug L.A."/>
            <person name="Sharon I."/>
            <person name="Castelle C.J."/>
            <person name="Probst A.J."/>
            <person name="Thomas B.C."/>
            <person name="Singh A."/>
            <person name="Wilkins M.J."/>
            <person name="Karaoz U."/>
            <person name="Brodie E.L."/>
            <person name="Williams K.H."/>
            <person name="Hubbard S.S."/>
            <person name="Banfield J.F."/>
        </authorList>
    </citation>
    <scope>NUCLEOTIDE SEQUENCE [LARGE SCALE GENOMIC DNA]</scope>
</reference>
<dbReference type="AlphaFoldDB" id="A0A1G2BX36"/>
<sequence>MDDYKPISQKELERGYFLVTHRLLIKKIILIGAISLLAIFYAFLIFQIINYFRSPSFDTAARQIQGNTFDWATYHNQRVPKNLSIGKPEFISLGERKYNITTLVENTNQDWAVDSLDYHFVSQGESTPTKTTFINPGEKRLLALTAYESDKAIRNPELVISNIKWYRIDNSFPQIDIKVSNITFAAASRETVEGVTSELPARVAWQAYNDSVYNFWEVGWQIALYNGDKLVALNEAKSKDFLALDTRDLETVWLNGLPRVTKAVIFPVLNKLDSGIFKDVYVEPTLENR</sequence>
<gene>
    <name evidence="2" type="ORF">A2406_04285</name>
</gene>
<proteinExistence type="predicted"/>
<accession>A0A1G2BX36</accession>
<name>A0A1G2BX36_9BACT</name>
<protein>
    <submittedName>
        <fullName evidence="2">Uncharacterized protein</fullName>
    </submittedName>
</protein>
<dbReference type="Proteomes" id="UP000177626">
    <property type="component" value="Unassembled WGS sequence"/>
</dbReference>
<keyword evidence="1" id="KW-0472">Membrane</keyword>
<keyword evidence="1" id="KW-1133">Transmembrane helix</keyword>
<comment type="caution">
    <text evidence="2">The sequence shown here is derived from an EMBL/GenBank/DDBJ whole genome shotgun (WGS) entry which is preliminary data.</text>
</comment>
<evidence type="ECO:0000256" key="1">
    <source>
        <dbReference type="SAM" id="Phobius"/>
    </source>
</evidence>
<keyword evidence="1" id="KW-0812">Transmembrane</keyword>
<organism evidence="2 3">
    <name type="scientific">Candidatus Komeilibacteria bacterium RIFOXYC1_FULL_37_11</name>
    <dbReference type="NCBI Taxonomy" id="1798555"/>
    <lineage>
        <taxon>Bacteria</taxon>
        <taxon>Candidatus Komeiliibacteriota</taxon>
    </lineage>
</organism>
<dbReference type="EMBL" id="MHKQ01000018">
    <property type="protein sequence ID" value="OGY93754.1"/>
    <property type="molecule type" value="Genomic_DNA"/>
</dbReference>
<evidence type="ECO:0000313" key="3">
    <source>
        <dbReference type="Proteomes" id="UP000177626"/>
    </source>
</evidence>
<feature type="transmembrane region" description="Helical" evidence="1">
    <location>
        <begin position="28"/>
        <end position="49"/>
    </location>
</feature>
<evidence type="ECO:0000313" key="2">
    <source>
        <dbReference type="EMBL" id="OGY93754.1"/>
    </source>
</evidence>